<proteinExistence type="predicted"/>
<dbReference type="EMBL" id="CM044701">
    <property type="protein sequence ID" value="KAI5683476.1"/>
    <property type="molecule type" value="Genomic_DNA"/>
</dbReference>
<protein>
    <submittedName>
        <fullName evidence="1">Uncharacterized protein</fullName>
    </submittedName>
</protein>
<gene>
    <name evidence="1" type="ORF">M9H77_04704</name>
</gene>
<comment type="caution">
    <text evidence="1">The sequence shown here is derived from an EMBL/GenBank/DDBJ whole genome shotgun (WGS) entry which is preliminary data.</text>
</comment>
<reference evidence="2" key="1">
    <citation type="journal article" date="2023" name="Nat. Plants">
        <title>Single-cell RNA sequencing provides a high-resolution roadmap for understanding the multicellular compartmentation of specialized metabolism.</title>
        <authorList>
            <person name="Sun S."/>
            <person name="Shen X."/>
            <person name="Li Y."/>
            <person name="Li Y."/>
            <person name="Wang S."/>
            <person name="Li R."/>
            <person name="Zhang H."/>
            <person name="Shen G."/>
            <person name="Guo B."/>
            <person name="Wei J."/>
            <person name="Xu J."/>
            <person name="St-Pierre B."/>
            <person name="Chen S."/>
            <person name="Sun C."/>
        </authorList>
    </citation>
    <scope>NUCLEOTIDE SEQUENCE [LARGE SCALE GENOMIC DNA]</scope>
</reference>
<accession>A0ACC0CEY6</accession>
<name>A0ACC0CEY6_CATRO</name>
<keyword evidence="2" id="KW-1185">Reference proteome</keyword>
<organism evidence="1 2">
    <name type="scientific">Catharanthus roseus</name>
    <name type="common">Madagascar periwinkle</name>
    <name type="synonym">Vinca rosea</name>
    <dbReference type="NCBI Taxonomy" id="4058"/>
    <lineage>
        <taxon>Eukaryota</taxon>
        <taxon>Viridiplantae</taxon>
        <taxon>Streptophyta</taxon>
        <taxon>Embryophyta</taxon>
        <taxon>Tracheophyta</taxon>
        <taxon>Spermatophyta</taxon>
        <taxon>Magnoliopsida</taxon>
        <taxon>eudicotyledons</taxon>
        <taxon>Gunneridae</taxon>
        <taxon>Pentapetalae</taxon>
        <taxon>asterids</taxon>
        <taxon>lamiids</taxon>
        <taxon>Gentianales</taxon>
        <taxon>Apocynaceae</taxon>
        <taxon>Rauvolfioideae</taxon>
        <taxon>Vinceae</taxon>
        <taxon>Catharanthinae</taxon>
        <taxon>Catharanthus</taxon>
    </lineage>
</organism>
<evidence type="ECO:0000313" key="1">
    <source>
        <dbReference type="EMBL" id="KAI5683476.1"/>
    </source>
</evidence>
<evidence type="ECO:0000313" key="2">
    <source>
        <dbReference type="Proteomes" id="UP001060085"/>
    </source>
</evidence>
<dbReference type="Proteomes" id="UP001060085">
    <property type="component" value="Linkage Group LG01"/>
</dbReference>
<sequence>MNTLQRHLDSTKIINLTASFIYDHEKPWWRQILDPNGEFVNKWNRVFLVTSLTALFLDPLFFYLPKLQEKCMEIDTTLAVTLIMMRTIVDLFSVLQISMKFRTAYVKPSSRVFGKGELVLEPRKIAARYLKGDFAIDFTAALPLPQFLVSFIMPLNNLPGAARANHAISLVIILQYIPRLCVIFPLNSKIIKNTGVVAKTEWSGAAYNLILYMLLGHVLGAVWYLMSFERQFSCWKDICAQEIKGRNPCEANYLDCEYVADEAIKWKNITKTFTTCTPDNFEFGMFGEAFREQVTSADFLNTCFYCLWWGLRNLSSYGQNIEASTQVVELVFCSLICLAGLVFFALLIGNMQTYMASMTARLEEWRVKRRDTEEWMRHRQLPPHLQDRVRRFVQYKWIATRGVDEEEILHSLPLDIRRQIQSHLCLALVRRVPFFSQMDDQLLDAICERLVSSLNTKDTYIVREGDPVNEMLFIIRGELESSTTNGGRSGFFNSITLQSGDFCGEELLTWALMPTSNLNLPSSTRTVKSLTEVEAFALRAEDLKFVANQFKRLHSKKLQHAFRYYSHQWRTWGACFIQAAWRRHKRRKLAMELAKQESLYYKLAEENQDDAEGSSSSGGVPAVDNNAQNLGVTILASKFAANTRRGAVQKVTVLDPDDPSLRMPKLFKPNEPDFSKFKDDSKYHEEGDYEWDEEP</sequence>